<dbReference type="SUPFAM" id="SSF49363">
    <property type="entry name" value="Purple acid phosphatase, N-terminal domain"/>
    <property type="match status" value="2"/>
</dbReference>
<dbReference type="EMBL" id="QUTC01003099">
    <property type="protein sequence ID" value="RHY71591.1"/>
    <property type="molecule type" value="Genomic_DNA"/>
</dbReference>
<keyword evidence="1" id="KW-0732">Signal</keyword>
<name>A0A397E2T7_APHAT</name>
<proteinExistence type="inferred from homology"/>
<gene>
    <name evidence="8" type="ORF">DYB38_008486</name>
</gene>
<accession>A0A397E2T7</accession>
<feature type="transmembrane region" description="Helical" evidence="4">
    <location>
        <begin position="25"/>
        <end position="44"/>
    </location>
</feature>
<dbReference type="InterPro" id="IPR004843">
    <property type="entry name" value="Calcineurin-like_PHP"/>
</dbReference>
<comment type="caution">
    <text evidence="8">The sequence shown here is derived from an EMBL/GenBank/DDBJ whole genome shotgun (WGS) entry which is preliminary data.</text>
</comment>
<keyword evidence="4" id="KW-0812">Transmembrane</keyword>
<evidence type="ECO:0000256" key="4">
    <source>
        <dbReference type="SAM" id="Phobius"/>
    </source>
</evidence>
<keyword evidence="2" id="KW-0325">Glycoprotein</keyword>
<dbReference type="InterPro" id="IPR025733">
    <property type="entry name" value="PAPs_C"/>
</dbReference>
<evidence type="ECO:0000313" key="9">
    <source>
        <dbReference type="Proteomes" id="UP000265716"/>
    </source>
</evidence>
<dbReference type="VEuPathDB" id="FungiDB:H257_02474"/>
<feature type="domain" description="Calcineurin-like phosphoesterase" evidence="5">
    <location>
        <begin position="335"/>
        <end position="541"/>
    </location>
</feature>
<feature type="domain" description="Purple acid phosphatase N-terminal" evidence="7">
    <location>
        <begin position="232"/>
        <end position="325"/>
    </location>
</feature>
<dbReference type="InterPro" id="IPR008963">
    <property type="entry name" value="Purple_acid_Pase-like_N"/>
</dbReference>
<evidence type="ECO:0000313" key="8">
    <source>
        <dbReference type="EMBL" id="RHY71591.1"/>
    </source>
</evidence>
<evidence type="ECO:0000259" key="7">
    <source>
        <dbReference type="Pfam" id="PF16656"/>
    </source>
</evidence>
<evidence type="ECO:0000259" key="5">
    <source>
        <dbReference type="Pfam" id="PF00149"/>
    </source>
</evidence>
<dbReference type="Gene3D" id="2.60.40.380">
    <property type="entry name" value="Purple acid phosphatase-like, N-terminal"/>
    <property type="match status" value="2"/>
</dbReference>
<dbReference type="Proteomes" id="UP000265716">
    <property type="component" value="Unassembled WGS sequence"/>
</dbReference>
<dbReference type="Pfam" id="PF14008">
    <property type="entry name" value="Metallophos_C"/>
    <property type="match status" value="1"/>
</dbReference>
<dbReference type="SUPFAM" id="SSF56300">
    <property type="entry name" value="Metallo-dependent phosphatases"/>
    <property type="match status" value="1"/>
</dbReference>
<dbReference type="InterPro" id="IPR015914">
    <property type="entry name" value="PAPs_N"/>
</dbReference>
<dbReference type="AlphaFoldDB" id="A0A397E2T7"/>
<evidence type="ECO:0000256" key="2">
    <source>
        <dbReference type="ARBA" id="ARBA00023180"/>
    </source>
</evidence>
<dbReference type="Gene3D" id="3.60.21.10">
    <property type="match status" value="1"/>
</dbReference>
<dbReference type="GO" id="GO:0046872">
    <property type="term" value="F:metal ion binding"/>
    <property type="evidence" value="ECO:0007669"/>
    <property type="project" value="InterPro"/>
</dbReference>
<organism evidence="8 9">
    <name type="scientific">Aphanomyces astaci</name>
    <name type="common">Crayfish plague agent</name>
    <dbReference type="NCBI Taxonomy" id="112090"/>
    <lineage>
        <taxon>Eukaryota</taxon>
        <taxon>Sar</taxon>
        <taxon>Stramenopiles</taxon>
        <taxon>Oomycota</taxon>
        <taxon>Saprolegniomycetes</taxon>
        <taxon>Saprolegniales</taxon>
        <taxon>Verrucalvaceae</taxon>
        <taxon>Aphanomyces</taxon>
    </lineage>
</organism>
<dbReference type="Pfam" id="PF16656">
    <property type="entry name" value="Pur_ac_phosph_N"/>
    <property type="match status" value="1"/>
</dbReference>
<dbReference type="Pfam" id="PF00149">
    <property type="entry name" value="Metallophos"/>
    <property type="match status" value="1"/>
</dbReference>
<keyword evidence="4" id="KW-1133">Transmembrane helix</keyword>
<evidence type="ECO:0000256" key="1">
    <source>
        <dbReference type="ARBA" id="ARBA00022729"/>
    </source>
</evidence>
<dbReference type="InterPro" id="IPR041792">
    <property type="entry name" value="MPP_PAP"/>
</dbReference>
<reference evidence="8 9" key="1">
    <citation type="submission" date="2018-08" db="EMBL/GenBank/DDBJ databases">
        <title>Aphanomyces genome sequencing and annotation.</title>
        <authorList>
            <person name="Minardi D."/>
            <person name="Oidtmann B."/>
            <person name="Van Der Giezen M."/>
            <person name="Studholme D.J."/>
        </authorList>
    </citation>
    <scope>NUCLEOTIDE SEQUENCE [LARGE SCALE GENOMIC DNA]</scope>
    <source>
        <strain evidence="8 9">SA</strain>
    </source>
</reference>
<evidence type="ECO:0000256" key="3">
    <source>
        <dbReference type="RuleBase" id="RU361203"/>
    </source>
</evidence>
<dbReference type="EC" id="3.1.3.2" evidence="3"/>
<dbReference type="CDD" id="cd00839">
    <property type="entry name" value="MPP_PAPs"/>
    <property type="match status" value="1"/>
</dbReference>
<comment type="similarity">
    <text evidence="3">Belongs to the metallophosphoesterase superfamily. Purple acid phosphatase family.</text>
</comment>
<dbReference type="PANTHER" id="PTHR45867:SF10">
    <property type="entry name" value="PURPLE ACID PHOSPHATASE"/>
    <property type="match status" value="1"/>
</dbReference>
<protein>
    <recommendedName>
        <fullName evidence="3">Purple acid phosphatase</fullName>
        <ecNumber evidence="3">3.1.3.2</ecNumber>
    </recommendedName>
</protein>
<dbReference type="GO" id="GO:0003993">
    <property type="term" value="F:acid phosphatase activity"/>
    <property type="evidence" value="ECO:0007669"/>
    <property type="project" value="UniProtKB-EC"/>
</dbReference>
<evidence type="ECO:0000259" key="6">
    <source>
        <dbReference type="Pfam" id="PF14008"/>
    </source>
</evidence>
<keyword evidence="3" id="KW-0378">Hydrolase</keyword>
<dbReference type="PANTHER" id="PTHR45867">
    <property type="entry name" value="PURPLE ACID PHOSPHATASE"/>
    <property type="match status" value="1"/>
</dbReference>
<sequence>MTQQNYPPLIQRGHSPPRIVTSRRIIVLSCFAVSFGLLCGAAVLCSRTSIASAALTSTLVASISGPTLNEGASGSDLGDDDDESWDHDDGDLIDCKLVTSAALAKVENCVPFDITSSVTANATAGSVTWSTQRMYKEGKDDDWVECGHGRAGLELRAVYGSDTSASYSHFRSIVLDRDAATNVTIHKVSLLNLDPAATYEYVVGSSHHGYSNLHRLGHNIEYSSDEAWRCRPVRVRSAYGSTPDAYAIQWSTPADCSAGTHTLTLEAGKMAAFTASSITLPATSFAFGSRAQHVVSATNLRPHTFYSYFVGNDQYSRSLVFTFRTAPGPSDIAPLRFLVTGDIGYQNAATLPMMQAQVARGLVDAVISVGDYAYDLHMSKGQVGDVFLTELEPVAANVPFMVAMGNHEVKQHYSHYTNRFQLMPANAGVLVDSPTMKNNWYYSYNVGLVHFVVLCTEIYFKPNPKDPQFVDRQVQWLQADLAAANGNRTLAPWVIVIGHRPLYCTSDANCDAPAALLRDAFEDLFYDMGVDLYLCGHQHNYERMYDVYRGATMARSTNMAATTYILTGAAGQSKVLPVRKPFGRPPEAYTAFRNTVFGFSRLVVHNSSHVQWQQIECDPLNPAAYGVNGQAVDDVWLVQTRHGSFASSYS</sequence>
<keyword evidence="4" id="KW-0472">Membrane</keyword>
<feature type="domain" description="Purple acid phosphatase C-terminal" evidence="6">
    <location>
        <begin position="561"/>
        <end position="616"/>
    </location>
</feature>
<comment type="catalytic activity">
    <reaction evidence="3">
        <text>a phosphate monoester + H2O = an alcohol + phosphate</text>
        <dbReference type="Rhea" id="RHEA:15017"/>
        <dbReference type="ChEBI" id="CHEBI:15377"/>
        <dbReference type="ChEBI" id="CHEBI:30879"/>
        <dbReference type="ChEBI" id="CHEBI:43474"/>
        <dbReference type="ChEBI" id="CHEBI:67140"/>
        <dbReference type="EC" id="3.1.3.2"/>
    </reaction>
</comment>
<dbReference type="InterPro" id="IPR029052">
    <property type="entry name" value="Metallo-depent_PP-like"/>
</dbReference>